<dbReference type="InterPro" id="IPR021728">
    <property type="entry name" value="DUF3300"/>
</dbReference>
<dbReference type="Proteomes" id="UP000655523">
    <property type="component" value="Unassembled WGS sequence"/>
</dbReference>
<comment type="caution">
    <text evidence="3">The sequence shown here is derived from an EMBL/GenBank/DDBJ whole genome shotgun (WGS) entry which is preliminary data.</text>
</comment>
<feature type="region of interest" description="Disordered" evidence="1">
    <location>
        <begin position="287"/>
        <end position="341"/>
    </location>
</feature>
<sequence length="480" mass="51781">MKSTMFRIFAGMLASLILGASSGVYGESEVQPAPQAAAPLTAEQLDQMLAPIALYPDPLVAQILMAATYPLEVVEADRWVQQPGNAALQGGQLTGALEQQPWDPSVKSLVPFPQVLKMLDDNLEWTERIGDAFLASQPAVMDSIQRLRQRAQAAGTLQSIPEEAVNQVGQDITIQPASADTVYVPVYNPTVAYGAWPYPAYPPYYFPNDFYDAVPGPFGFGWVSVAIVVPLWGWEHCDWHRHHIDLDRDRFADLNRHHRPSGVEWTHDPWHRHGVPYRDPVMQSRFASNAASPDARPASRGNPAALAVPSSRTVPAVAGMPGGAHPQAAPVAPPQGPHAQMPQVLTTPRAQVPQPPQAPHAQTPQVWTAPRAQVPPAPQVPHEQMPQVWAPRAQEPLSMQVPHVQTPQVLRAPPAQIPHPMPRPAAVVMPHVAPGFVPSGRGPGMQAPAMPGRVSGMPAPVFRPAGGVARPATSDGARTH</sequence>
<evidence type="ECO:0000256" key="1">
    <source>
        <dbReference type="SAM" id="MobiDB-lite"/>
    </source>
</evidence>
<dbReference type="AlphaFoldDB" id="A0A972SIW4"/>
<name>A0A972SIW4_9BURK</name>
<dbReference type="PANTHER" id="PTHR40269">
    <property type="entry name" value="OUTER MEMBRANE PROTEIN-RELATED"/>
    <property type="match status" value="1"/>
</dbReference>
<gene>
    <name evidence="3" type="ORF">GNZ13_10680</name>
</gene>
<proteinExistence type="predicted"/>
<keyword evidence="4" id="KW-1185">Reference proteome</keyword>
<organism evidence="3 4">
    <name type="scientific">Paraburkholderia elongata</name>
    <dbReference type="NCBI Taxonomy" id="2675747"/>
    <lineage>
        <taxon>Bacteria</taxon>
        <taxon>Pseudomonadati</taxon>
        <taxon>Pseudomonadota</taxon>
        <taxon>Betaproteobacteria</taxon>
        <taxon>Burkholderiales</taxon>
        <taxon>Burkholderiaceae</taxon>
        <taxon>Paraburkholderia</taxon>
    </lineage>
</organism>
<evidence type="ECO:0000313" key="4">
    <source>
        <dbReference type="Proteomes" id="UP000655523"/>
    </source>
</evidence>
<dbReference type="PANTHER" id="PTHR40269:SF1">
    <property type="entry name" value="OUTER MEMBRANE PROTEIN"/>
    <property type="match status" value="1"/>
</dbReference>
<protein>
    <submittedName>
        <fullName evidence="3">DUF3300 domain-containing protein</fullName>
    </submittedName>
</protein>
<accession>A0A972SIW4</accession>
<dbReference type="EMBL" id="WOEZ01000050">
    <property type="protein sequence ID" value="NPT55060.1"/>
    <property type="molecule type" value="Genomic_DNA"/>
</dbReference>
<reference evidence="3 4" key="1">
    <citation type="submission" date="2019-11" db="EMBL/GenBank/DDBJ databases">
        <title>Metabolism of dissolved organic matter in forest soils.</title>
        <authorList>
            <person name="Cyle K.T."/>
            <person name="Wilhelm R.C."/>
            <person name="Martinez C.E."/>
        </authorList>
    </citation>
    <scope>NUCLEOTIDE SEQUENCE [LARGE SCALE GENOMIC DNA]</scope>
    <source>
        <strain evidence="3 4">5N</strain>
    </source>
</reference>
<dbReference type="RefSeq" id="WP_172163339.1">
    <property type="nucleotide sequence ID" value="NZ_WOEZ01000050.1"/>
</dbReference>
<dbReference type="Pfam" id="PF11737">
    <property type="entry name" value="DUF3300"/>
    <property type="match status" value="1"/>
</dbReference>
<evidence type="ECO:0000256" key="2">
    <source>
        <dbReference type="SAM" id="SignalP"/>
    </source>
</evidence>
<evidence type="ECO:0000313" key="3">
    <source>
        <dbReference type="EMBL" id="NPT55060.1"/>
    </source>
</evidence>
<feature type="signal peptide" evidence="2">
    <location>
        <begin position="1"/>
        <end position="26"/>
    </location>
</feature>
<keyword evidence="2" id="KW-0732">Signal</keyword>
<feature type="chain" id="PRO_5037455123" evidence="2">
    <location>
        <begin position="27"/>
        <end position="480"/>
    </location>
</feature>